<evidence type="ECO:0000256" key="1">
    <source>
        <dbReference type="ARBA" id="ARBA00001974"/>
    </source>
</evidence>
<dbReference type="PROSITE" id="PS00624">
    <property type="entry name" value="GMC_OXRED_2"/>
    <property type="match status" value="1"/>
</dbReference>
<dbReference type="EMBL" id="JASNQZ010000010">
    <property type="protein sequence ID" value="KAL0952821.1"/>
    <property type="molecule type" value="Genomic_DNA"/>
</dbReference>
<evidence type="ECO:0000259" key="9">
    <source>
        <dbReference type="PROSITE" id="PS00623"/>
    </source>
</evidence>
<keyword evidence="4" id="KW-0732">Signal</keyword>
<evidence type="ECO:0000256" key="2">
    <source>
        <dbReference type="ARBA" id="ARBA00010790"/>
    </source>
</evidence>
<gene>
    <name evidence="11" type="ORF">HGRIS_007046</name>
</gene>
<keyword evidence="12" id="KW-1185">Reference proteome</keyword>
<proteinExistence type="inferred from homology"/>
<keyword evidence="6" id="KW-0560">Oxidoreductase</keyword>
<evidence type="ECO:0000256" key="6">
    <source>
        <dbReference type="ARBA" id="ARBA00023002"/>
    </source>
</evidence>
<dbReference type="InterPro" id="IPR000172">
    <property type="entry name" value="GMC_OxRdtase_N"/>
</dbReference>
<reference evidence="12" key="1">
    <citation type="submission" date="2024-06" db="EMBL/GenBank/DDBJ databases">
        <title>Multi-omics analyses provide insights into the biosynthesis of the anticancer antibiotic pleurotin in Hohenbuehelia grisea.</title>
        <authorList>
            <person name="Weaver J.A."/>
            <person name="Alberti F."/>
        </authorList>
    </citation>
    <scope>NUCLEOTIDE SEQUENCE [LARGE SCALE GENOMIC DNA]</scope>
    <source>
        <strain evidence="12">T-177</strain>
    </source>
</reference>
<organism evidence="11 12">
    <name type="scientific">Hohenbuehelia grisea</name>
    <dbReference type="NCBI Taxonomy" id="104357"/>
    <lineage>
        <taxon>Eukaryota</taxon>
        <taxon>Fungi</taxon>
        <taxon>Dikarya</taxon>
        <taxon>Basidiomycota</taxon>
        <taxon>Agaricomycotina</taxon>
        <taxon>Agaricomycetes</taxon>
        <taxon>Agaricomycetidae</taxon>
        <taxon>Agaricales</taxon>
        <taxon>Pleurotineae</taxon>
        <taxon>Pleurotaceae</taxon>
        <taxon>Hohenbuehelia</taxon>
    </lineage>
</organism>
<dbReference type="SUPFAM" id="SSF54373">
    <property type="entry name" value="FAD-linked reductases, C-terminal domain"/>
    <property type="match status" value="1"/>
</dbReference>
<evidence type="ECO:0000313" key="11">
    <source>
        <dbReference type="EMBL" id="KAL0952821.1"/>
    </source>
</evidence>
<keyword evidence="7" id="KW-0325">Glycoprotein</keyword>
<comment type="similarity">
    <text evidence="2 8">Belongs to the GMC oxidoreductase family.</text>
</comment>
<dbReference type="Pfam" id="PF00732">
    <property type="entry name" value="GMC_oxred_N"/>
    <property type="match status" value="1"/>
</dbReference>
<dbReference type="SUPFAM" id="SSF51905">
    <property type="entry name" value="FAD/NAD(P)-binding domain"/>
    <property type="match status" value="1"/>
</dbReference>
<feature type="domain" description="Glucose-methanol-choline oxidoreductase N-terminal" evidence="9">
    <location>
        <begin position="91"/>
        <end position="114"/>
    </location>
</feature>
<dbReference type="Gene3D" id="3.30.560.10">
    <property type="entry name" value="Glucose Oxidase, domain 3"/>
    <property type="match status" value="1"/>
</dbReference>
<evidence type="ECO:0000256" key="4">
    <source>
        <dbReference type="ARBA" id="ARBA00022729"/>
    </source>
</evidence>
<sequence>MSATLENITGHSFDYVVIGAGTSGLTLAARLTEDPNITVVVLEAGEPNLDDPKILIPSQLGATFGNPKYDWAFLTTPQPNVAGRQLLWSRGKGLGGSSAMNFYAWSKPAADDIDAFERLGNKGWNWLEFEKYSKRIENFHPPIAEFSKVSDSAPEPNTRNTDGTIEITTPFNYHSVEELFQQSLAEKGFQWITDPYAGKVTGRSMFSSNLDPKAWTRSYAATGYYLPNRDRPNLKVLTEAIVSRVLFDKAHSGPNAVATGVEFLNDGALHVVHARKEVILSAGAIKSPQILELSGIGRRDILEAIDIPLQVELPGVGENVQEHVCFAVTFEVHPDVKHETHDRMRDPAYAAEALRLHSLGQGPHRLGFGTLLFAPFSQIAGDERAVLVNRLVENIEKRKNAGNIPPGLAEQWDMQLAALQDDTLPDAEVALYPGFFGFSSTPESEKRYISLMYFLNRPFSRGTIHAKTRDPTAQPEIDPRYFDIDFDLEVLVQEIKFGRSLFDVEPWKSDILREVDPGPKAATDDQLRDYIKAQLGTTYHTAGSCSMLPLEKQGVVDPSLKVYGTANVRVADISIIPLHIAAHTQATAYVIGEKAADLIRSGE</sequence>
<dbReference type="InterPro" id="IPR012132">
    <property type="entry name" value="GMC_OxRdtase"/>
</dbReference>
<evidence type="ECO:0000313" key="12">
    <source>
        <dbReference type="Proteomes" id="UP001556367"/>
    </source>
</evidence>
<keyword evidence="3 8" id="KW-0285">Flavoprotein</keyword>
<evidence type="ECO:0000256" key="3">
    <source>
        <dbReference type="ARBA" id="ARBA00022630"/>
    </source>
</evidence>
<name>A0ABR3JB96_9AGAR</name>
<dbReference type="PROSITE" id="PS00623">
    <property type="entry name" value="GMC_OXRED_1"/>
    <property type="match status" value="1"/>
</dbReference>
<dbReference type="InterPro" id="IPR036188">
    <property type="entry name" value="FAD/NAD-bd_sf"/>
</dbReference>
<evidence type="ECO:0000256" key="5">
    <source>
        <dbReference type="ARBA" id="ARBA00022827"/>
    </source>
</evidence>
<evidence type="ECO:0000259" key="10">
    <source>
        <dbReference type="PROSITE" id="PS00624"/>
    </source>
</evidence>
<evidence type="ECO:0000256" key="7">
    <source>
        <dbReference type="ARBA" id="ARBA00023180"/>
    </source>
</evidence>
<comment type="caution">
    <text evidence="11">The sequence shown here is derived from an EMBL/GenBank/DDBJ whole genome shotgun (WGS) entry which is preliminary data.</text>
</comment>
<dbReference type="Proteomes" id="UP001556367">
    <property type="component" value="Unassembled WGS sequence"/>
</dbReference>
<accession>A0ABR3JB96</accession>
<evidence type="ECO:0000256" key="8">
    <source>
        <dbReference type="RuleBase" id="RU003968"/>
    </source>
</evidence>
<dbReference type="PANTHER" id="PTHR11552:SF201">
    <property type="entry name" value="GLUCOSE-METHANOL-CHOLINE OXIDOREDUCTASE N-TERMINAL DOMAIN-CONTAINING PROTEIN"/>
    <property type="match status" value="1"/>
</dbReference>
<dbReference type="PANTHER" id="PTHR11552">
    <property type="entry name" value="GLUCOSE-METHANOL-CHOLINE GMC OXIDOREDUCTASE"/>
    <property type="match status" value="1"/>
</dbReference>
<dbReference type="Gene3D" id="3.50.50.60">
    <property type="entry name" value="FAD/NAD(P)-binding domain"/>
    <property type="match status" value="1"/>
</dbReference>
<feature type="domain" description="Glucose-methanol-choline oxidoreductase N-terminal" evidence="10">
    <location>
        <begin position="283"/>
        <end position="297"/>
    </location>
</feature>
<dbReference type="PIRSF" id="PIRSF000137">
    <property type="entry name" value="Alcohol_oxidase"/>
    <property type="match status" value="1"/>
</dbReference>
<keyword evidence="5 8" id="KW-0274">FAD</keyword>
<protein>
    <recommendedName>
        <fullName evidence="9 10">Glucose-methanol-choline oxidoreductase N-terminal domain-containing protein</fullName>
    </recommendedName>
</protein>
<comment type="cofactor">
    <cofactor evidence="1">
        <name>FAD</name>
        <dbReference type="ChEBI" id="CHEBI:57692"/>
    </cofactor>
</comment>
<dbReference type="InterPro" id="IPR007867">
    <property type="entry name" value="GMC_OxRtase_C"/>
</dbReference>
<dbReference type="Pfam" id="PF05199">
    <property type="entry name" value="GMC_oxred_C"/>
    <property type="match status" value="1"/>
</dbReference>